<keyword evidence="2" id="KW-0812">Transmembrane</keyword>
<evidence type="ECO:0000313" key="5">
    <source>
        <dbReference type="Proteomes" id="UP000177912"/>
    </source>
</evidence>
<dbReference type="AlphaFoldDB" id="A0A1F5NVS5"/>
<reference evidence="4 5" key="1">
    <citation type="journal article" date="2016" name="Nat. Commun.">
        <title>Thousands of microbial genomes shed light on interconnected biogeochemical processes in an aquifer system.</title>
        <authorList>
            <person name="Anantharaman K."/>
            <person name="Brown C.T."/>
            <person name="Hug L.A."/>
            <person name="Sharon I."/>
            <person name="Castelle C.J."/>
            <person name="Probst A.J."/>
            <person name="Thomas B.C."/>
            <person name="Singh A."/>
            <person name="Wilkins M.J."/>
            <person name="Karaoz U."/>
            <person name="Brodie E.L."/>
            <person name="Williams K.H."/>
            <person name="Hubbard S.S."/>
            <person name="Banfield J.F."/>
        </authorList>
    </citation>
    <scope>NUCLEOTIDE SEQUENCE [LARGE SCALE GENOMIC DNA]</scope>
</reference>
<dbReference type="InterPro" id="IPR035681">
    <property type="entry name" value="ComA-like_MBL"/>
</dbReference>
<proteinExistence type="predicted"/>
<dbReference type="InterPro" id="IPR001279">
    <property type="entry name" value="Metallo-B-lactamas"/>
</dbReference>
<evidence type="ECO:0000259" key="3">
    <source>
        <dbReference type="SMART" id="SM00849"/>
    </source>
</evidence>
<dbReference type="Gene3D" id="3.60.15.10">
    <property type="entry name" value="Ribonuclease Z/Hydroxyacylglutathione hydrolase-like"/>
    <property type="match status" value="1"/>
</dbReference>
<evidence type="ECO:0000313" key="4">
    <source>
        <dbReference type="EMBL" id="OGE81622.1"/>
    </source>
</evidence>
<dbReference type="SUPFAM" id="SSF56281">
    <property type="entry name" value="Metallo-hydrolase/oxidoreductase"/>
    <property type="match status" value="1"/>
</dbReference>
<dbReference type="PANTHER" id="PTHR30619">
    <property type="entry name" value="DNA INTERNALIZATION/COMPETENCE PROTEIN COMEC/REC2"/>
    <property type="match status" value="1"/>
</dbReference>
<name>A0A1F5NVS5_9BACT</name>
<dbReference type="Proteomes" id="UP000177912">
    <property type="component" value="Unassembled WGS sequence"/>
</dbReference>
<dbReference type="CDD" id="cd07731">
    <property type="entry name" value="ComA-like_MBL-fold"/>
    <property type="match status" value="1"/>
</dbReference>
<feature type="domain" description="Metallo-beta-lactamase" evidence="3">
    <location>
        <begin position="73"/>
        <end position="272"/>
    </location>
</feature>
<feature type="transmembrane region" description="Helical" evidence="2">
    <location>
        <begin position="36"/>
        <end position="59"/>
    </location>
</feature>
<organism evidence="4 5">
    <name type="scientific">Candidatus Doudnabacteria bacterium RIFCSPHIGHO2_01_FULL_43_23</name>
    <dbReference type="NCBI Taxonomy" id="1817822"/>
    <lineage>
        <taxon>Bacteria</taxon>
        <taxon>Candidatus Doudnaibacteriota</taxon>
    </lineage>
</organism>
<keyword evidence="2" id="KW-1133">Transmembrane helix</keyword>
<gene>
    <name evidence="4" type="ORF">A2826_01790</name>
</gene>
<dbReference type="InterPro" id="IPR036866">
    <property type="entry name" value="RibonucZ/Hydroxyglut_hydro"/>
</dbReference>
<protein>
    <recommendedName>
        <fullName evidence="3">Metallo-beta-lactamase domain-containing protein</fullName>
    </recommendedName>
</protein>
<dbReference type="InterPro" id="IPR052159">
    <property type="entry name" value="Competence_DNA_uptake"/>
</dbReference>
<comment type="caution">
    <text evidence="4">The sequence shown here is derived from an EMBL/GenBank/DDBJ whole genome shotgun (WGS) entry which is preliminary data.</text>
</comment>
<dbReference type="Pfam" id="PF00753">
    <property type="entry name" value="Lactamase_B"/>
    <property type="match status" value="1"/>
</dbReference>
<dbReference type="EMBL" id="MFEI01000006">
    <property type="protein sequence ID" value="OGE81622.1"/>
    <property type="molecule type" value="Genomic_DNA"/>
</dbReference>
<dbReference type="PANTHER" id="PTHR30619:SF1">
    <property type="entry name" value="RECOMBINATION PROTEIN 2"/>
    <property type="match status" value="1"/>
</dbReference>
<feature type="compositionally biased region" description="Polar residues" evidence="1">
    <location>
        <begin position="15"/>
        <end position="25"/>
    </location>
</feature>
<accession>A0A1F5NVS5</accession>
<evidence type="ECO:0000256" key="2">
    <source>
        <dbReference type="SAM" id="Phobius"/>
    </source>
</evidence>
<feature type="region of interest" description="Disordered" evidence="1">
    <location>
        <begin position="1"/>
        <end position="25"/>
    </location>
</feature>
<keyword evidence="2" id="KW-0472">Membrane</keyword>
<sequence length="316" mass="34790">METNYPKVEPRTGQILDSGSPSVASGMTSNARVKNIYWLTLIIVGILVILTWIAVFSLAPDYLLHASFYDVGQGDSLFFETMQGNQVLIDGGPDSSVLQKLGKDLPFYDRTIDLMVLTHPHADHVSGLIEVLKRYKVGHVLLTRVDYDTQTYKSFLELLEEKKIPTTVAIAGQRIILDDFTVVDILLPREDLSGKSAKDANETSIVLRLSFGTTNFLLTGDASKANEREMFDSAYLLEAEVLKVGHQGSKTSSDPEFVRSVSPGLAVISVGADNRYGHPHAVTLETFQNMNIPVLRTDEAGDIQMTSDGVIVKLEK</sequence>
<dbReference type="SMART" id="SM00849">
    <property type="entry name" value="Lactamase_B"/>
    <property type="match status" value="1"/>
</dbReference>
<dbReference type="STRING" id="1817822.A2826_01790"/>
<evidence type="ECO:0000256" key="1">
    <source>
        <dbReference type="SAM" id="MobiDB-lite"/>
    </source>
</evidence>